<dbReference type="Pfam" id="PF09700">
    <property type="entry name" value="Cas_Cmr3"/>
    <property type="match status" value="1"/>
</dbReference>
<dbReference type="Gene3D" id="2.60.40.4350">
    <property type="match status" value="1"/>
</dbReference>
<dbReference type="RefSeq" id="WP_207691916.1">
    <property type="nucleotide sequence ID" value="NZ_CP061799.1"/>
</dbReference>
<gene>
    <name evidence="1" type="ORF">dnl_25440</name>
</gene>
<evidence type="ECO:0000313" key="1">
    <source>
        <dbReference type="EMBL" id="QTA80248.1"/>
    </source>
</evidence>
<dbReference type="EMBL" id="CP061799">
    <property type="protein sequence ID" value="QTA80248.1"/>
    <property type="molecule type" value="Genomic_DNA"/>
</dbReference>
<reference evidence="1" key="1">
    <citation type="journal article" date="2021" name="Microb. Physiol.">
        <title>Proteogenomic Insights into the Physiology of Marine, Sulfate-Reducing, Filamentous Desulfonema limicola and Desulfonema magnum.</title>
        <authorList>
            <person name="Schnaars V."/>
            <person name="Wohlbrand L."/>
            <person name="Scheve S."/>
            <person name="Hinrichs C."/>
            <person name="Reinhardt R."/>
            <person name="Rabus R."/>
        </authorList>
    </citation>
    <scope>NUCLEOTIDE SEQUENCE</scope>
    <source>
        <strain evidence="1">5ac10</strain>
    </source>
</reference>
<proteinExistence type="predicted"/>
<protein>
    <submittedName>
        <fullName evidence="1">CRISPR-associated protein</fullName>
    </submittedName>
</protein>
<keyword evidence="2" id="KW-1185">Reference proteome</keyword>
<organism evidence="1 2">
    <name type="scientific">Desulfonema limicola</name>
    <dbReference type="NCBI Taxonomy" id="45656"/>
    <lineage>
        <taxon>Bacteria</taxon>
        <taxon>Pseudomonadati</taxon>
        <taxon>Thermodesulfobacteriota</taxon>
        <taxon>Desulfobacteria</taxon>
        <taxon>Desulfobacterales</taxon>
        <taxon>Desulfococcaceae</taxon>
        <taxon>Desulfonema</taxon>
    </lineage>
</organism>
<name>A0A975GGH0_9BACT</name>
<dbReference type="InterPro" id="IPR019117">
    <property type="entry name" value="CRISPR-assoc_protein_Cmr3"/>
</dbReference>
<dbReference type="AlphaFoldDB" id="A0A975GGH0"/>
<sequence>MRYKLTTDEVLILRDGRPFGDSGIFGGISLKWPYPQTIAGMVRTSVGLKQDECYFDQSDKREENLEKILSIGISKILPSAFLNNQWTPLMPVPADLVFTENENNEYLNVNPILYKSIEDSSGTDIKNRLWMIPSVDLRTKPAKEIPFFTHWIFFQKYLAGKLTSDTAFSFQDIGINLPIHDFRVHNAIDNNTYVTEESRLFSNNGFYMKSKSGSILIDLAIFFDVTNADVNISGDAYLGGERKRVVLTKSESEFVKIPDYFENKKFLKIILTTQGDFGGWCPEWLLPNFDAETIEWVNIPGTNFEIRLRSACVNGWEGVSGWDFAKKQPKSMKKLVRPGAVYLIEIKDVNQSSDIAKYLWGCNLFSKKNENNGYGQCIIGLAEVEETV</sequence>
<evidence type="ECO:0000313" key="2">
    <source>
        <dbReference type="Proteomes" id="UP000663720"/>
    </source>
</evidence>
<accession>A0A975GGH0</accession>
<dbReference type="Proteomes" id="UP000663720">
    <property type="component" value="Chromosome"/>
</dbReference>
<dbReference type="KEGG" id="dli:dnl_25440"/>